<evidence type="ECO:0000313" key="16">
    <source>
        <dbReference type="EMBL" id="MSR92399.1"/>
    </source>
</evidence>
<evidence type="ECO:0000259" key="13">
    <source>
        <dbReference type="PROSITE" id="PS51192"/>
    </source>
</evidence>
<dbReference type="EMBL" id="VULX01000030">
    <property type="protein sequence ID" value="MSR92399.1"/>
    <property type="molecule type" value="Genomic_DNA"/>
</dbReference>
<keyword evidence="5 12" id="KW-0347">Helicase</keyword>
<evidence type="ECO:0000256" key="10">
    <source>
        <dbReference type="ARBA" id="ARBA00067932"/>
    </source>
</evidence>
<dbReference type="AlphaFoldDB" id="A0A7X2T290"/>
<evidence type="ECO:0000256" key="9">
    <source>
        <dbReference type="ARBA" id="ARBA00047984"/>
    </source>
</evidence>
<dbReference type="CDD" id="cd18787">
    <property type="entry name" value="SF2_C_DEAD"/>
    <property type="match status" value="1"/>
</dbReference>
<evidence type="ECO:0000256" key="2">
    <source>
        <dbReference type="ARBA" id="ARBA00022490"/>
    </source>
</evidence>
<dbReference type="FunFam" id="3.40.50.300:FF:000108">
    <property type="entry name" value="ATP-dependent RNA helicase RhlE"/>
    <property type="match status" value="1"/>
</dbReference>
<dbReference type="GO" id="GO:0005840">
    <property type="term" value="C:ribosome"/>
    <property type="evidence" value="ECO:0007669"/>
    <property type="project" value="TreeGrafter"/>
</dbReference>
<dbReference type="InterPro" id="IPR050547">
    <property type="entry name" value="DEAD_box_RNA_helicases"/>
</dbReference>
<dbReference type="InterPro" id="IPR044742">
    <property type="entry name" value="DEAD/DEAH_RhlB"/>
</dbReference>
<dbReference type="InterPro" id="IPR005580">
    <property type="entry name" value="DbpA/CsdA_RNA-bd_dom"/>
</dbReference>
<dbReference type="GO" id="GO:0016787">
    <property type="term" value="F:hydrolase activity"/>
    <property type="evidence" value="ECO:0007669"/>
    <property type="project" value="UniProtKB-KW"/>
</dbReference>
<dbReference type="SMART" id="SM00490">
    <property type="entry name" value="HELICc"/>
    <property type="match status" value="1"/>
</dbReference>
<dbReference type="Pfam" id="PF00271">
    <property type="entry name" value="Helicase_C"/>
    <property type="match status" value="1"/>
</dbReference>
<dbReference type="InterPro" id="IPR014001">
    <property type="entry name" value="Helicase_ATP-bd"/>
</dbReference>
<dbReference type="InterPro" id="IPR011545">
    <property type="entry name" value="DEAD/DEAH_box_helicase_dom"/>
</dbReference>
<dbReference type="SUPFAM" id="SSF52540">
    <property type="entry name" value="P-loop containing nucleoside triphosphate hydrolases"/>
    <property type="match status" value="1"/>
</dbReference>
<dbReference type="InterPro" id="IPR027417">
    <property type="entry name" value="P-loop_NTPase"/>
</dbReference>
<evidence type="ECO:0000313" key="17">
    <source>
        <dbReference type="Proteomes" id="UP000460287"/>
    </source>
</evidence>
<dbReference type="CDD" id="cd00268">
    <property type="entry name" value="DEADc"/>
    <property type="match status" value="1"/>
</dbReference>
<dbReference type="EC" id="3.6.4.13" evidence="1"/>
<dbReference type="InterPro" id="IPR057325">
    <property type="entry name" value="DeaD_dimer"/>
</dbReference>
<dbReference type="InterPro" id="IPR014014">
    <property type="entry name" value="RNA_helicase_DEAD_Q_motif"/>
</dbReference>
<dbReference type="RefSeq" id="WP_154532297.1">
    <property type="nucleotide sequence ID" value="NZ_JAQXTV010000094.1"/>
</dbReference>
<organism evidence="16 17">
    <name type="scientific">Inconstantimicrobium porci</name>
    <dbReference type="NCBI Taxonomy" id="2652291"/>
    <lineage>
        <taxon>Bacteria</taxon>
        <taxon>Bacillati</taxon>
        <taxon>Bacillota</taxon>
        <taxon>Clostridia</taxon>
        <taxon>Eubacteriales</taxon>
        <taxon>Clostridiaceae</taxon>
        <taxon>Inconstantimicrobium</taxon>
    </lineage>
</organism>
<comment type="caution">
    <text evidence="16">The sequence shown here is derived from an EMBL/GenBank/DDBJ whole genome shotgun (WGS) entry which is preliminary data.</text>
</comment>
<feature type="domain" description="DEAD-box RNA helicase Q" evidence="15">
    <location>
        <begin position="5"/>
        <end position="33"/>
    </location>
</feature>
<dbReference type="GO" id="GO:0009409">
    <property type="term" value="P:response to cold"/>
    <property type="evidence" value="ECO:0007669"/>
    <property type="project" value="TreeGrafter"/>
</dbReference>
<keyword evidence="2" id="KW-0963">Cytoplasm</keyword>
<keyword evidence="3 12" id="KW-0547">Nucleotide-binding</keyword>
<dbReference type="Pfam" id="PF00270">
    <property type="entry name" value="DEAD"/>
    <property type="match status" value="1"/>
</dbReference>
<dbReference type="Pfam" id="PF03880">
    <property type="entry name" value="DbpA"/>
    <property type="match status" value="1"/>
</dbReference>
<feature type="domain" description="Helicase C-terminal" evidence="14">
    <location>
        <begin position="218"/>
        <end position="387"/>
    </location>
</feature>
<evidence type="ECO:0000256" key="3">
    <source>
        <dbReference type="ARBA" id="ARBA00022741"/>
    </source>
</evidence>
<evidence type="ECO:0000256" key="7">
    <source>
        <dbReference type="ARBA" id="ARBA00023016"/>
    </source>
</evidence>
<evidence type="ECO:0000256" key="8">
    <source>
        <dbReference type="ARBA" id="ARBA00038437"/>
    </source>
</evidence>
<dbReference type="InterPro" id="IPR001650">
    <property type="entry name" value="Helicase_C-like"/>
</dbReference>
<keyword evidence="7" id="KW-0346">Stress response</keyword>
<keyword evidence="6 12" id="KW-0067">ATP-binding</keyword>
<comment type="catalytic activity">
    <reaction evidence="9">
        <text>ATP + H2O = ADP + phosphate + H(+)</text>
        <dbReference type="Rhea" id="RHEA:13065"/>
        <dbReference type="ChEBI" id="CHEBI:15377"/>
        <dbReference type="ChEBI" id="CHEBI:15378"/>
        <dbReference type="ChEBI" id="CHEBI:30616"/>
        <dbReference type="ChEBI" id="CHEBI:43474"/>
        <dbReference type="ChEBI" id="CHEBI:456216"/>
        <dbReference type="EC" id="3.6.4.13"/>
    </reaction>
</comment>
<dbReference type="Gene3D" id="3.30.70.330">
    <property type="match status" value="1"/>
</dbReference>
<dbReference type="PANTHER" id="PTHR47963">
    <property type="entry name" value="DEAD-BOX ATP-DEPENDENT RNA HELICASE 47, MITOCHONDRIAL"/>
    <property type="match status" value="1"/>
</dbReference>
<comment type="similarity">
    <text evidence="8 12">Belongs to the DEAD box helicase family.</text>
</comment>
<feature type="domain" description="Helicase ATP-binding" evidence="13">
    <location>
        <begin position="36"/>
        <end position="206"/>
    </location>
</feature>
<evidence type="ECO:0000256" key="11">
    <source>
        <dbReference type="PROSITE-ProRule" id="PRU00552"/>
    </source>
</evidence>
<dbReference type="InterPro" id="IPR012677">
    <property type="entry name" value="Nucleotide-bd_a/b_plait_sf"/>
</dbReference>
<evidence type="ECO:0000259" key="14">
    <source>
        <dbReference type="PROSITE" id="PS51194"/>
    </source>
</evidence>
<evidence type="ECO:0000256" key="6">
    <source>
        <dbReference type="ARBA" id="ARBA00022840"/>
    </source>
</evidence>
<proteinExistence type="inferred from homology"/>
<dbReference type="Proteomes" id="UP000460287">
    <property type="component" value="Unassembled WGS sequence"/>
</dbReference>
<accession>A0A7X2T290</accession>
<dbReference type="PROSITE" id="PS51194">
    <property type="entry name" value="HELICASE_CTER"/>
    <property type="match status" value="1"/>
</dbReference>
<dbReference type="Pfam" id="PF25399">
    <property type="entry name" value="DeaD_dimer"/>
    <property type="match status" value="1"/>
</dbReference>
<dbReference type="GO" id="GO:0005829">
    <property type="term" value="C:cytosol"/>
    <property type="evidence" value="ECO:0007669"/>
    <property type="project" value="TreeGrafter"/>
</dbReference>
<evidence type="ECO:0000256" key="12">
    <source>
        <dbReference type="RuleBase" id="RU000492"/>
    </source>
</evidence>
<gene>
    <name evidence="16" type="ORF">FYJ33_13615</name>
</gene>
<dbReference type="CDD" id="cd12252">
    <property type="entry name" value="RRM_DbpA"/>
    <property type="match status" value="1"/>
</dbReference>
<feature type="short sequence motif" description="Q motif" evidence="11">
    <location>
        <begin position="5"/>
        <end position="33"/>
    </location>
</feature>
<sequence>MEENKKFCDLGLSKNVLKAIDDMGFEEPSKIQEQVIPVLLSGVDCIGQAQTGTGKTLAFGAPVISEIEKGGSHVKCIVLAPTRELAVQVNDELVRIAKYEKIRILPIYGGQPIDRQIKTLKRGVDIVVGTPGRVIDLINRRVLDLSAIEFLILDEADEMLNMGFIDDIEEILKHANEDRQTLFFSATMPPAIRKLASKYLKENSKQVTVERKSITVSTVKQYYYEVKKKDRFETLCRVLDVDEPTAAIIFCKTKRGVDEVVESMQSRGYSVEGMHGDMTQSHRMNTLRKFKEGNLDYLVATDVAARGIDVETVTHVINYDLPQDSESYVHRIGRTGRAGREGVAYTLVTAREYMALKQIERTTKCKVKRKEIPTIDDIFEAKYKNMIERVNEALAGEDYKKFVPMVQELDEEYNMVDVAAALMSIIYNKEISFDYVEDSIAVNEDKESFGRGRRDRGSRNRGKYNDEGKVRLFLSIGKMDKVNPKQILIYLNEAKVNKNDIGNIDLYDKFSFVDVEPTVVDGILKKCYGKKINGRKVRVEVANRK</sequence>
<dbReference type="GO" id="GO:0003724">
    <property type="term" value="F:RNA helicase activity"/>
    <property type="evidence" value="ECO:0007669"/>
    <property type="project" value="UniProtKB-EC"/>
</dbReference>
<keyword evidence="4 12" id="KW-0378">Hydrolase</keyword>
<dbReference type="GO" id="GO:0033592">
    <property type="term" value="F:RNA strand annealing activity"/>
    <property type="evidence" value="ECO:0007669"/>
    <property type="project" value="TreeGrafter"/>
</dbReference>
<dbReference type="InterPro" id="IPR000629">
    <property type="entry name" value="RNA-helicase_DEAD-box_CS"/>
</dbReference>
<name>A0A7X2T290_9CLOT</name>
<dbReference type="SMART" id="SM00487">
    <property type="entry name" value="DEXDc"/>
    <property type="match status" value="1"/>
</dbReference>
<dbReference type="PROSITE" id="PS51195">
    <property type="entry name" value="Q_MOTIF"/>
    <property type="match status" value="1"/>
</dbReference>
<evidence type="ECO:0000256" key="1">
    <source>
        <dbReference type="ARBA" id="ARBA00012552"/>
    </source>
</evidence>
<dbReference type="PANTHER" id="PTHR47963:SF5">
    <property type="entry name" value="DEAD-BOX ATP-DEPENDENT RNA HELICASE CSHA"/>
    <property type="match status" value="1"/>
</dbReference>
<evidence type="ECO:0000256" key="5">
    <source>
        <dbReference type="ARBA" id="ARBA00022806"/>
    </source>
</evidence>
<dbReference type="GO" id="GO:0005524">
    <property type="term" value="F:ATP binding"/>
    <property type="evidence" value="ECO:0007669"/>
    <property type="project" value="UniProtKB-KW"/>
</dbReference>
<dbReference type="Gene3D" id="3.40.50.300">
    <property type="entry name" value="P-loop containing nucleotide triphosphate hydrolases"/>
    <property type="match status" value="2"/>
</dbReference>
<evidence type="ECO:0000256" key="4">
    <source>
        <dbReference type="ARBA" id="ARBA00022801"/>
    </source>
</evidence>
<evidence type="ECO:0000259" key="15">
    <source>
        <dbReference type="PROSITE" id="PS51195"/>
    </source>
</evidence>
<reference evidence="16 17" key="1">
    <citation type="submission" date="2019-08" db="EMBL/GenBank/DDBJ databases">
        <title>In-depth cultivation of the pig gut microbiome towards novel bacterial diversity and tailored functional studies.</title>
        <authorList>
            <person name="Wylensek D."/>
            <person name="Hitch T.C.A."/>
            <person name="Clavel T."/>
        </authorList>
    </citation>
    <scope>NUCLEOTIDE SEQUENCE [LARGE SCALE GENOMIC DNA]</scope>
    <source>
        <strain evidence="16 17">WCA-383-APC-5B</strain>
    </source>
</reference>
<keyword evidence="17" id="KW-1185">Reference proteome</keyword>
<dbReference type="PROSITE" id="PS51192">
    <property type="entry name" value="HELICASE_ATP_BIND_1"/>
    <property type="match status" value="1"/>
</dbReference>
<dbReference type="PROSITE" id="PS00039">
    <property type="entry name" value="DEAD_ATP_HELICASE"/>
    <property type="match status" value="1"/>
</dbReference>
<protein>
    <recommendedName>
        <fullName evidence="10">ATP-dependent RNA helicase CshA</fullName>
        <ecNumber evidence="1">3.6.4.13</ecNumber>
    </recommendedName>
</protein>